<reference evidence="5 6" key="1">
    <citation type="submission" date="2022-04" db="EMBL/GenBank/DDBJ databases">
        <title>Human microbiome associated bacterial genomes.</title>
        <authorList>
            <person name="Sandstrom S."/>
            <person name="Salamzade R."/>
            <person name="Kalan L.R."/>
        </authorList>
    </citation>
    <scope>NUCLEOTIDE SEQUENCE [LARGE SCALE GENOMIC DNA]</scope>
    <source>
        <strain evidence="6">p3-SID767</strain>
    </source>
</reference>
<sequence length="366" mass="40706">MRLFVDCRYVRARVHDGISRYTASLVQAAAEKADVTMLIHDEQQLGMLPDLPAVKISSPTSALEPFVAQQINPHQPDVVFSPMQTMGSVGRRYRLILTLHDLIYYEHRTPPRDLPAPVRLGWRLYHLSYTPQRMTLNRADAVATISETTRGLMEKHRLTRRPLHLIPNAAQPVEQPRDPAVPPARELVYMGSFMEYKNVEAVIAGLNRLPEYRLHLCSPISPARRAQLVALAERPGQLIFHNGISEQDYTALLQQITALVTLSRAEGYGLPVVEAMSHGTPVVVSDLPIFREVTGVGNNVSQDDLAAGAQCVDADDDDAFATAVRRLEDPAAFHAASVQARTRSKAYSWEDSADRLVTLAQSLIEH</sequence>
<organism evidence="5 6">
    <name type="scientific">Nesterenkonia massiliensis</name>
    <dbReference type="NCBI Taxonomy" id="1232429"/>
    <lineage>
        <taxon>Bacteria</taxon>
        <taxon>Bacillati</taxon>
        <taxon>Actinomycetota</taxon>
        <taxon>Actinomycetes</taxon>
        <taxon>Micrococcales</taxon>
        <taxon>Micrococcaceae</taxon>
        <taxon>Nesterenkonia</taxon>
    </lineage>
</organism>
<proteinExistence type="predicted"/>
<dbReference type="Pfam" id="PF13439">
    <property type="entry name" value="Glyco_transf_4"/>
    <property type="match status" value="1"/>
</dbReference>
<dbReference type="EMBL" id="JALXMO010000001">
    <property type="protein sequence ID" value="MCT1605852.1"/>
    <property type="molecule type" value="Genomic_DNA"/>
</dbReference>
<dbReference type="Gene3D" id="3.40.50.2000">
    <property type="entry name" value="Glycogen Phosphorylase B"/>
    <property type="match status" value="2"/>
</dbReference>
<gene>
    <name evidence="5" type="ORF">M3B43_00670</name>
</gene>
<keyword evidence="1 5" id="KW-0328">Glycosyltransferase</keyword>
<keyword evidence="6" id="KW-1185">Reference proteome</keyword>
<dbReference type="InterPro" id="IPR028098">
    <property type="entry name" value="Glyco_trans_4-like_N"/>
</dbReference>
<evidence type="ECO:0000313" key="6">
    <source>
        <dbReference type="Proteomes" id="UP001205046"/>
    </source>
</evidence>
<evidence type="ECO:0000259" key="3">
    <source>
        <dbReference type="Pfam" id="PF00534"/>
    </source>
</evidence>
<dbReference type="PANTHER" id="PTHR46401">
    <property type="entry name" value="GLYCOSYLTRANSFERASE WBBK-RELATED"/>
    <property type="match status" value="1"/>
</dbReference>
<evidence type="ECO:0000256" key="2">
    <source>
        <dbReference type="ARBA" id="ARBA00022679"/>
    </source>
</evidence>
<feature type="domain" description="Glycosyltransferase subfamily 4-like N-terminal" evidence="4">
    <location>
        <begin position="16"/>
        <end position="169"/>
    </location>
</feature>
<dbReference type="SUPFAM" id="SSF53756">
    <property type="entry name" value="UDP-Glycosyltransferase/glycogen phosphorylase"/>
    <property type="match status" value="1"/>
</dbReference>
<accession>A0ABT2HME4</accession>
<dbReference type="RefSeq" id="WP_260072117.1">
    <property type="nucleotide sequence ID" value="NZ_JALXMO010000001.1"/>
</dbReference>
<evidence type="ECO:0000256" key="1">
    <source>
        <dbReference type="ARBA" id="ARBA00022676"/>
    </source>
</evidence>
<dbReference type="Proteomes" id="UP001205046">
    <property type="component" value="Unassembled WGS sequence"/>
</dbReference>
<evidence type="ECO:0000259" key="4">
    <source>
        <dbReference type="Pfam" id="PF13439"/>
    </source>
</evidence>
<keyword evidence="2 5" id="KW-0808">Transferase</keyword>
<comment type="caution">
    <text evidence="5">The sequence shown here is derived from an EMBL/GenBank/DDBJ whole genome shotgun (WGS) entry which is preliminary data.</text>
</comment>
<dbReference type="GO" id="GO:0016757">
    <property type="term" value="F:glycosyltransferase activity"/>
    <property type="evidence" value="ECO:0007669"/>
    <property type="project" value="UniProtKB-KW"/>
</dbReference>
<name>A0ABT2HME4_9MICC</name>
<dbReference type="EC" id="2.4.-.-" evidence="5"/>
<evidence type="ECO:0000313" key="5">
    <source>
        <dbReference type="EMBL" id="MCT1605852.1"/>
    </source>
</evidence>
<dbReference type="Pfam" id="PF00534">
    <property type="entry name" value="Glycos_transf_1"/>
    <property type="match status" value="1"/>
</dbReference>
<dbReference type="PANTHER" id="PTHR46401:SF2">
    <property type="entry name" value="GLYCOSYLTRANSFERASE WBBK-RELATED"/>
    <property type="match status" value="1"/>
</dbReference>
<dbReference type="InterPro" id="IPR001296">
    <property type="entry name" value="Glyco_trans_1"/>
</dbReference>
<feature type="domain" description="Glycosyl transferase family 1" evidence="3">
    <location>
        <begin position="185"/>
        <end position="329"/>
    </location>
</feature>
<protein>
    <submittedName>
        <fullName evidence="5">Glycosyltransferase</fullName>
        <ecNumber evidence="5">2.4.-.-</ecNumber>
    </submittedName>
</protein>